<evidence type="ECO:0000256" key="2">
    <source>
        <dbReference type="ARBA" id="ARBA00022679"/>
    </source>
</evidence>
<reference evidence="6 7" key="1">
    <citation type="submission" date="2016-06" db="EMBL/GenBank/DDBJ databases">
        <authorList>
            <consortium name="Pathogen Informatics"/>
        </authorList>
    </citation>
    <scope>NUCLEOTIDE SEQUENCE [LARGE SCALE GENOMIC DNA]</scope>
    <source>
        <strain evidence="6">PowCR01</strain>
    </source>
</reference>
<dbReference type="VEuPathDB" id="PlasmoDB:POWCR01_120015600"/>
<dbReference type="Pfam" id="PF01170">
    <property type="entry name" value="UPF0020"/>
    <property type="match status" value="1"/>
</dbReference>
<feature type="domain" description="Ribosomal RNA large subunit methyltransferase K/L-like methyltransferase" evidence="4">
    <location>
        <begin position="246"/>
        <end position="297"/>
    </location>
</feature>
<evidence type="ECO:0000259" key="5">
    <source>
        <dbReference type="Pfam" id="PF25904"/>
    </source>
</evidence>
<dbReference type="PANTHER" id="PTHR13370">
    <property type="entry name" value="RNA METHYLASE-RELATED"/>
    <property type="match status" value="1"/>
</dbReference>
<organism evidence="6 7">
    <name type="scientific">Plasmodium ovale</name>
    <name type="common">malaria parasite P. ovale</name>
    <dbReference type="NCBI Taxonomy" id="36330"/>
    <lineage>
        <taxon>Eukaryota</taxon>
        <taxon>Sar</taxon>
        <taxon>Alveolata</taxon>
        <taxon>Apicomplexa</taxon>
        <taxon>Aconoidasida</taxon>
        <taxon>Haemosporida</taxon>
        <taxon>Plasmodiidae</taxon>
        <taxon>Plasmodium</taxon>
        <taxon>Plasmodium (Plasmodium)</taxon>
    </lineage>
</organism>
<dbReference type="GO" id="GO:0043527">
    <property type="term" value="C:tRNA methyltransferase complex"/>
    <property type="evidence" value="ECO:0007669"/>
    <property type="project" value="UniProtKB-ARBA"/>
</dbReference>
<dbReference type="PIRSF" id="PIRSF017259">
    <property type="entry name" value="tRNA_mtfrase_TRM11"/>
    <property type="match status" value="1"/>
</dbReference>
<keyword evidence="1 6" id="KW-0489">Methyltransferase</keyword>
<gene>
    <name evidence="6" type="primary">PowCR01_120015600</name>
    <name evidence="6" type="ORF">POWCR01_120015600</name>
</gene>
<dbReference type="GO" id="GO:0141100">
    <property type="term" value="F:tRNA (guanine(18)-2'-O)-methyltransferase activity"/>
    <property type="evidence" value="ECO:0007669"/>
    <property type="project" value="UniProtKB-EC"/>
</dbReference>
<dbReference type="VEuPathDB" id="PlasmoDB:PocGH01_12019900"/>
<keyword evidence="2 6" id="KW-0808">Transferase</keyword>
<evidence type="ECO:0000256" key="1">
    <source>
        <dbReference type="ARBA" id="ARBA00022603"/>
    </source>
</evidence>
<dbReference type="OrthoDB" id="296065at2759"/>
<dbReference type="InterPro" id="IPR002052">
    <property type="entry name" value="DNA_methylase_N6_adenine_CS"/>
</dbReference>
<dbReference type="AlphaFoldDB" id="A0A1C3KUY6"/>
<sequence>MNIMSHLIWFSSHKKYDECKLTELVSLLDAYGYKDVDYLHKLLLEENKKKYSGKAFVKINVSEEEEIWQHVTSRSILVKGVIQIWSEGSSYDEVLKNLMTKKYLFEETLDNKKWCFYFNAFGKVINQEEKIKKMNFFKSLLDKYNSVDLLNPDVQLGLLEEYDQTDKGTLKTVYFGKCVALRKYNKSLIFGGNTGDVGMDTEVDAIEDVGGNEGGNATSTVSCAAEWRRRAENPKVAWWTHYALNRRPILGPTTTDNELAFIMCNIAKIKSGHIVLDPFVGSGGLLITASIFNAICIGNDIDIRLLKGYKLSYLNPHMKHKNNKKSIFENFVYYNLNMPEILVSDNSRPVWNFFHRPWVDAIVTDPPYGHRATVRMCVKSPKRVPGKSIKGGSGDNSAAGSRGESDVQTGEEGEDCGEIVEASNDCDEDESKKVKCLMNTKTVAYSCSSAVKDLLNIASHVLVDNGMLVFLLPIQTETLEEDIALLNHEDFTLISYDFQSFTPTTGRFIVSMKRKCRQSASSN</sequence>
<dbReference type="Pfam" id="PF25904">
    <property type="entry name" value="Tmrp11_N"/>
    <property type="match status" value="1"/>
</dbReference>
<dbReference type="PANTHER" id="PTHR13370:SF3">
    <property type="entry name" value="TRNA (GUANINE(10)-N2)-METHYLTRANSFERASE HOMOLOG"/>
    <property type="match status" value="1"/>
</dbReference>
<proteinExistence type="predicted"/>
<dbReference type="EC" id="2.1.1.34" evidence="6"/>
<name>A0A1C3KUY6_PLAOA</name>
<evidence type="ECO:0000256" key="3">
    <source>
        <dbReference type="SAM" id="MobiDB-lite"/>
    </source>
</evidence>
<dbReference type="GO" id="GO:0005737">
    <property type="term" value="C:cytoplasm"/>
    <property type="evidence" value="ECO:0007669"/>
    <property type="project" value="TreeGrafter"/>
</dbReference>
<evidence type="ECO:0000313" key="7">
    <source>
        <dbReference type="Proteomes" id="UP000243200"/>
    </source>
</evidence>
<dbReference type="InterPro" id="IPR029063">
    <property type="entry name" value="SAM-dependent_MTases_sf"/>
</dbReference>
<evidence type="ECO:0000259" key="4">
    <source>
        <dbReference type="Pfam" id="PF01170"/>
    </source>
</evidence>
<evidence type="ECO:0000313" key="6">
    <source>
        <dbReference type="EMBL" id="SBT78005.1"/>
    </source>
</evidence>
<dbReference type="GO" id="GO:0003676">
    <property type="term" value="F:nucleic acid binding"/>
    <property type="evidence" value="ECO:0007669"/>
    <property type="project" value="InterPro"/>
</dbReference>
<dbReference type="InterPro" id="IPR059073">
    <property type="entry name" value="TRMT11_N"/>
</dbReference>
<protein>
    <submittedName>
        <fullName evidence="6">tRNA guanosine-2'-O-methyltransferase, putative</fullName>
        <ecNumber evidence="6">2.1.1.34</ecNumber>
    </submittedName>
</protein>
<dbReference type="Gene3D" id="3.40.50.150">
    <property type="entry name" value="Vaccinia Virus protein VP39"/>
    <property type="match status" value="1"/>
</dbReference>
<dbReference type="EMBL" id="LT594516">
    <property type="protein sequence ID" value="SBT78005.1"/>
    <property type="molecule type" value="Genomic_DNA"/>
</dbReference>
<accession>A0A1C3KUY6</accession>
<dbReference type="PROSITE" id="PS00092">
    <property type="entry name" value="N6_MTASE"/>
    <property type="match status" value="1"/>
</dbReference>
<feature type="domain" description="tRNA (guanine(10)-N(2))-methyltransferase TRMT11 N-terminal" evidence="5">
    <location>
        <begin position="54"/>
        <end position="180"/>
    </location>
</feature>
<dbReference type="GO" id="GO:0032259">
    <property type="term" value="P:methylation"/>
    <property type="evidence" value="ECO:0007669"/>
    <property type="project" value="UniProtKB-KW"/>
</dbReference>
<feature type="region of interest" description="Disordered" evidence="3">
    <location>
        <begin position="382"/>
        <end position="414"/>
    </location>
</feature>
<dbReference type="Proteomes" id="UP000243200">
    <property type="component" value="Chromosome 12"/>
</dbReference>
<dbReference type="InterPro" id="IPR000241">
    <property type="entry name" value="RlmKL-like_Mtase"/>
</dbReference>
<dbReference type="SUPFAM" id="SSF53335">
    <property type="entry name" value="S-adenosyl-L-methionine-dependent methyltransferases"/>
    <property type="match status" value="1"/>
</dbReference>